<gene>
    <name evidence="2" type="ORF">Tco_0774316</name>
</gene>
<dbReference type="Proteomes" id="UP001151760">
    <property type="component" value="Unassembled WGS sequence"/>
</dbReference>
<evidence type="ECO:0000256" key="1">
    <source>
        <dbReference type="SAM" id="MobiDB-lite"/>
    </source>
</evidence>
<name>A0ABQ4ZN87_9ASTR</name>
<keyword evidence="3" id="KW-1185">Reference proteome</keyword>
<comment type="caution">
    <text evidence="2">The sequence shown here is derived from an EMBL/GenBank/DDBJ whole genome shotgun (WGS) entry which is preliminary data.</text>
</comment>
<accession>A0ABQ4ZN87</accession>
<proteinExistence type="predicted"/>
<evidence type="ECO:0000313" key="2">
    <source>
        <dbReference type="EMBL" id="GJS91680.1"/>
    </source>
</evidence>
<protein>
    <recommendedName>
        <fullName evidence="4">CRAL-TRIO domain-containing protein</fullName>
    </recommendedName>
</protein>
<feature type="region of interest" description="Disordered" evidence="1">
    <location>
        <begin position="266"/>
        <end position="289"/>
    </location>
</feature>
<dbReference type="EMBL" id="BQNB010011524">
    <property type="protein sequence ID" value="GJS91680.1"/>
    <property type="molecule type" value="Genomic_DNA"/>
</dbReference>
<sequence>MAMVENLKELIQKDKLTIVDLEGAGLEKLKQQYKNNVELEYYIDQLKSAIEALNGIHHWEDVRQDFFKAEINNTTPSNVYFDKKIILVVKVDVKRKWVMDSSGCGNARLTGRDWNNKDVKRSKETVDKIDQVMKHREQLRRLEEYVGGRPKTIDPRSYLPNHMLTYLNKSSKLHILIFTTSIDLFSPNDMLYYLKIKKTFDLTTMIVFRMGDVKKNSNSRMAYVMILTRLYKYILKTNPQSIVPFYSFMYHERVMNPLDISRKTIKDKGKRVAPPSSSSSSSSNEDKEPSFLQFYEDLSDDEDLTDAQKDKRGMFKCMNRYFVKMTKFLKKLQ</sequence>
<reference evidence="2" key="2">
    <citation type="submission" date="2022-01" db="EMBL/GenBank/DDBJ databases">
        <authorList>
            <person name="Yamashiro T."/>
            <person name="Shiraishi A."/>
            <person name="Satake H."/>
            <person name="Nakayama K."/>
        </authorList>
    </citation>
    <scope>NUCLEOTIDE SEQUENCE</scope>
</reference>
<evidence type="ECO:0008006" key="4">
    <source>
        <dbReference type="Google" id="ProtNLM"/>
    </source>
</evidence>
<organism evidence="2 3">
    <name type="scientific">Tanacetum coccineum</name>
    <dbReference type="NCBI Taxonomy" id="301880"/>
    <lineage>
        <taxon>Eukaryota</taxon>
        <taxon>Viridiplantae</taxon>
        <taxon>Streptophyta</taxon>
        <taxon>Embryophyta</taxon>
        <taxon>Tracheophyta</taxon>
        <taxon>Spermatophyta</taxon>
        <taxon>Magnoliopsida</taxon>
        <taxon>eudicotyledons</taxon>
        <taxon>Gunneridae</taxon>
        <taxon>Pentapetalae</taxon>
        <taxon>asterids</taxon>
        <taxon>campanulids</taxon>
        <taxon>Asterales</taxon>
        <taxon>Asteraceae</taxon>
        <taxon>Asteroideae</taxon>
        <taxon>Anthemideae</taxon>
        <taxon>Anthemidinae</taxon>
        <taxon>Tanacetum</taxon>
    </lineage>
</organism>
<reference evidence="2" key="1">
    <citation type="journal article" date="2022" name="Int. J. Mol. Sci.">
        <title>Draft Genome of Tanacetum Coccineum: Genomic Comparison of Closely Related Tanacetum-Family Plants.</title>
        <authorList>
            <person name="Yamashiro T."/>
            <person name="Shiraishi A."/>
            <person name="Nakayama K."/>
            <person name="Satake H."/>
        </authorList>
    </citation>
    <scope>NUCLEOTIDE SEQUENCE</scope>
</reference>
<evidence type="ECO:0000313" key="3">
    <source>
        <dbReference type="Proteomes" id="UP001151760"/>
    </source>
</evidence>